<keyword evidence="1" id="KW-0472">Membrane</keyword>
<keyword evidence="1" id="KW-0812">Transmembrane</keyword>
<proteinExistence type="predicted"/>
<dbReference type="RefSeq" id="WP_345214160.1">
    <property type="nucleotide sequence ID" value="NZ_BAABFT010000026.1"/>
</dbReference>
<comment type="caution">
    <text evidence="2">The sequence shown here is derived from an EMBL/GenBank/DDBJ whole genome shotgun (WGS) entry which is preliminary data.</text>
</comment>
<organism evidence="2 3">
    <name type="scientific">Mucilaginibacter gynuensis</name>
    <dbReference type="NCBI Taxonomy" id="1302236"/>
    <lineage>
        <taxon>Bacteria</taxon>
        <taxon>Pseudomonadati</taxon>
        <taxon>Bacteroidota</taxon>
        <taxon>Sphingobacteriia</taxon>
        <taxon>Sphingobacteriales</taxon>
        <taxon>Sphingobacteriaceae</taxon>
        <taxon>Mucilaginibacter</taxon>
    </lineage>
</organism>
<keyword evidence="1" id="KW-1133">Transmembrane helix</keyword>
<sequence>MNAQSKKRLKITVLAFAVVIIINNWPAIKHGFTDGFNEGWNSIPAK</sequence>
<dbReference type="EMBL" id="BAABFT010000026">
    <property type="protein sequence ID" value="GAA4340537.1"/>
    <property type="molecule type" value="Genomic_DNA"/>
</dbReference>
<gene>
    <name evidence="2" type="ORF">GCM10023149_52020</name>
</gene>
<keyword evidence="3" id="KW-1185">Reference proteome</keyword>
<evidence type="ECO:0000313" key="2">
    <source>
        <dbReference type="EMBL" id="GAA4340537.1"/>
    </source>
</evidence>
<evidence type="ECO:0000256" key="1">
    <source>
        <dbReference type="SAM" id="Phobius"/>
    </source>
</evidence>
<name>A0ABP8HKB3_9SPHI</name>
<dbReference type="Proteomes" id="UP001500582">
    <property type="component" value="Unassembled WGS sequence"/>
</dbReference>
<feature type="transmembrane region" description="Helical" evidence="1">
    <location>
        <begin position="12"/>
        <end position="28"/>
    </location>
</feature>
<protein>
    <submittedName>
        <fullName evidence="2">Uncharacterized protein</fullName>
    </submittedName>
</protein>
<evidence type="ECO:0000313" key="3">
    <source>
        <dbReference type="Proteomes" id="UP001500582"/>
    </source>
</evidence>
<reference evidence="3" key="1">
    <citation type="journal article" date="2019" name="Int. J. Syst. Evol. Microbiol.">
        <title>The Global Catalogue of Microorganisms (GCM) 10K type strain sequencing project: providing services to taxonomists for standard genome sequencing and annotation.</title>
        <authorList>
            <consortium name="The Broad Institute Genomics Platform"/>
            <consortium name="The Broad Institute Genome Sequencing Center for Infectious Disease"/>
            <person name="Wu L."/>
            <person name="Ma J."/>
        </authorList>
    </citation>
    <scope>NUCLEOTIDE SEQUENCE [LARGE SCALE GENOMIC DNA]</scope>
    <source>
        <strain evidence="3">JCM 17705</strain>
    </source>
</reference>
<accession>A0ABP8HKB3</accession>